<dbReference type="SUPFAM" id="SSF52833">
    <property type="entry name" value="Thioredoxin-like"/>
    <property type="match status" value="1"/>
</dbReference>
<comment type="similarity">
    <text evidence="5">Belongs to the thioredoxin family.</text>
</comment>
<evidence type="ECO:0000256" key="4">
    <source>
        <dbReference type="ARBA" id="ARBA00023284"/>
    </source>
</evidence>
<comment type="caution">
    <text evidence="9">The sequence shown here is derived from an EMBL/GenBank/DDBJ whole genome shotgun (WGS) entry which is preliminary data.</text>
</comment>
<dbReference type="NCBIfam" id="TIGR01068">
    <property type="entry name" value="thioredoxin"/>
    <property type="match status" value="1"/>
</dbReference>
<keyword evidence="2" id="KW-0249">Electron transport</keyword>
<dbReference type="Proteomes" id="UP001381693">
    <property type="component" value="Unassembled WGS sequence"/>
</dbReference>
<dbReference type="PANTHER" id="PTHR46115">
    <property type="entry name" value="THIOREDOXIN-LIKE PROTEIN 1"/>
    <property type="match status" value="1"/>
</dbReference>
<proteinExistence type="inferred from homology"/>
<dbReference type="AlphaFoldDB" id="A0AAN8X7Q7"/>
<dbReference type="CDD" id="cd02947">
    <property type="entry name" value="TRX_family"/>
    <property type="match status" value="1"/>
</dbReference>
<dbReference type="GO" id="GO:0015035">
    <property type="term" value="F:protein-disulfide reductase activity"/>
    <property type="evidence" value="ECO:0007669"/>
    <property type="project" value="InterPro"/>
</dbReference>
<keyword evidence="10" id="KW-1185">Reference proteome</keyword>
<feature type="site" description="Contributes to redox potential value" evidence="6">
    <location>
        <position position="33"/>
    </location>
</feature>
<dbReference type="PRINTS" id="PR00421">
    <property type="entry name" value="THIOREDOXIN"/>
</dbReference>
<protein>
    <recommendedName>
        <fullName evidence="5">Thioredoxin</fullName>
    </recommendedName>
</protein>
<evidence type="ECO:0000256" key="7">
    <source>
        <dbReference type="PIRSR" id="PIRSR000077-4"/>
    </source>
</evidence>
<keyword evidence="1" id="KW-0813">Transport</keyword>
<dbReference type="EMBL" id="JAXCGZ010007556">
    <property type="protein sequence ID" value="KAK7079257.1"/>
    <property type="molecule type" value="Genomic_DNA"/>
</dbReference>
<evidence type="ECO:0000256" key="6">
    <source>
        <dbReference type="PIRSR" id="PIRSR000077-1"/>
    </source>
</evidence>
<feature type="active site" description="Nucleophile" evidence="6">
    <location>
        <position position="35"/>
    </location>
</feature>
<dbReference type="InterPro" id="IPR013766">
    <property type="entry name" value="Thioredoxin_domain"/>
</dbReference>
<gene>
    <name evidence="9" type="ORF">SK128_013659</name>
</gene>
<dbReference type="Pfam" id="PF00085">
    <property type="entry name" value="Thioredoxin"/>
    <property type="match status" value="1"/>
</dbReference>
<dbReference type="InterPro" id="IPR017937">
    <property type="entry name" value="Thioredoxin_CS"/>
</dbReference>
<feature type="active site" description="Nucleophile" evidence="6">
    <location>
        <position position="32"/>
    </location>
</feature>
<feature type="domain" description="Thioredoxin" evidence="8">
    <location>
        <begin position="1"/>
        <end position="105"/>
    </location>
</feature>
<dbReference type="InterPro" id="IPR036249">
    <property type="entry name" value="Thioredoxin-like_sf"/>
</dbReference>
<evidence type="ECO:0000313" key="10">
    <source>
        <dbReference type="Proteomes" id="UP001381693"/>
    </source>
</evidence>
<organism evidence="9 10">
    <name type="scientific">Halocaridina rubra</name>
    <name type="common">Hawaiian red shrimp</name>
    <dbReference type="NCBI Taxonomy" id="373956"/>
    <lineage>
        <taxon>Eukaryota</taxon>
        <taxon>Metazoa</taxon>
        <taxon>Ecdysozoa</taxon>
        <taxon>Arthropoda</taxon>
        <taxon>Crustacea</taxon>
        <taxon>Multicrustacea</taxon>
        <taxon>Malacostraca</taxon>
        <taxon>Eumalacostraca</taxon>
        <taxon>Eucarida</taxon>
        <taxon>Decapoda</taxon>
        <taxon>Pleocyemata</taxon>
        <taxon>Caridea</taxon>
        <taxon>Atyoidea</taxon>
        <taxon>Atyidae</taxon>
        <taxon>Halocaridina</taxon>
    </lineage>
</organism>
<reference evidence="9 10" key="1">
    <citation type="submission" date="2023-11" db="EMBL/GenBank/DDBJ databases">
        <title>Halocaridina rubra genome assembly.</title>
        <authorList>
            <person name="Smith C."/>
        </authorList>
    </citation>
    <scope>NUCLEOTIDE SEQUENCE [LARGE SCALE GENOMIC DNA]</scope>
    <source>
        <strain evidence="9">EP-1</strain>
        <tissue evidence="9">Whole</tissue>
    </source>
</reference>
<sequence>MVHEVKDKADFDNQLAEAGNKLVIVDFHATWCGPCKVIGPKLEVMSQEMTDVVFLKVDVDEVEEVATAYQVSCMPTFVFIKNKEKVDAFSGANEAKVREYLQKHR</sequence>
<evidence type="ECO:0000313" key="9">
    <source>
        <dbReference type="EMBL" id="KAK7079257.1"/>
    </source>
</evidence>
<evidence type="ECO:0000256" key="2">
    <source>
        <dbReference type="ARBA" id="ARBA00022982"/>
    </source>
</evidence>
<dbReference type="PIRSF" id="PIRSF000077">
    <property type="entry name" value="Thioredoxin"/>
    <property type="match status" value="1"/>
</dbReference>
<evidence type="ECO:0000259" key="8">
    <source>
        <dbReference type="PROSITE" id="PS51352"/>
    </source>
</evidence>
<dbReference type="PROSITE" id="PS51352">
    <property type="entry name" value="THIOREDOXIN_2"/>
    <property type="match status" value="1"/>
</dbReference>
<dbReference type="Gene3D" id="3.40.30.10">
    <property type="entry name" value="Glutaredoxin"/>
    <property type="match status" value="1"/>
</dbReference>
<evidence type="ECO:0000256" key="5">
    <source>
        <dbReference type="PIRNR" id="PIRNR000077"/>
    </source>
</evidence>
<accession>A0AAN8X7Q7</accession>
<dbReference type="InterPro" id="IPR005746">
    <property type="entry name" value="Thioredoxin"/>
</dbReference>
<feature type="disulfide bond" description="Redox-active" evidence="7">
    <location>
        <begin position="32"/>
        <end position="35"/>
    </location>
</feature>
<evidence type="ECO:0000256" key="3">
    <source>
        <dbReference type="ARBA" id="ARBA00023157"/>
    </source>
</evidence>
<feature type="site" description="Deprotonates C-terminal active site Cys" evidence="6">
    <location>
        <position position="26"/>
    </location>
</feature>
<keyword evidence="3 7" id="KW-1015">Disulfide bond</keyword>
<evidence type="ECO:0000256" key="1">
    <source>
        <dbReference type="ARBA" id="ARBA00022448"/>
    </source>
</evidence>
<name>A0AAN8X7Q7_HALRR</name>
<keyword evidence="4 7" id="KW-0676">Redox-active center</keyword>
<dbReference type="PROSITE" id="PS00194">
    <property type="entry name" value="THIOREDOXIN_1"/>
    <property type="match status" value="1"/>
</dbReference>
<dbReference type="FunFam" id="3.40.30.10:FF:000104">
    <property type="entry name" value="Thioredoxin"/>
    <property type="match status" value="1"/>
</dbReference>
<feature type="site" description="Contributes to redox potential value" evidence="6">
    <location>
        <position position="34"/>
    </location>
</feature>